<dbReference type="Proteomes" id="UP001265550">
    <property type="component" value="Unassembled WGS sequence"/>
</dbReference>
<protein>
    <submittedName>
        <fullName evidence="8">RNA polymerase sigma-70 factor (ECF subfamily)</fullName>
    </submittedName>
</protein>
<feature type="domain" description="RNA polymerase sigma factor 70 region 4 type 2" evidence="7">
    <location>
        <begin position="161"/>
        <end position="208"/>
    </location>
</feature>
<evidence type="ECO:0000256" key="4">
    <source>
        <dbReference type="ARBA" id="ARBA00023125"/>
    </source>
</evidence>
<dbReference type="SUPFAM" id="SSF88659">
    <property type="entry name" value="Sigma3 and sigma4 domains of RNA polymerase sigma factors"/>
    <property type="match status" value="1"/>
</dbReference>
<evidence type="ECO:0000256" key="2">
    <source>
        <dbReference type="ARBA" id="ARBA00023015"/>
    </source>
</evidence>
<evidence type="ECO:0000256" key="5">
    <source>
        <dbReference type="ARBA" id="ARBA00023163"/>
    </source>
</evidence>
<keyword evidence="5" id="KW-0804">Transcription</keyword>
<keyword evidence="3" id="KW-0731">Sigma factor</keyword>
<comment type="similarity">
    <text evidence="1">Belongs to the sigma-70 factor family. ECF subfamily.</text>
</comment>
<evidence type="ECO:0000313" key="8">
    <source>
        <dbReference type="EMBL" id="MDR7093489.1"/>
    </source>
</evidence>
<keyword evidence="9" id="KW-1185">Reference proteome</keyword>
<feature type="domain" description="RNA polymerase sigma-70 region 2" evidence="6">
    <location>
        <begin position="61"/>
        <end position="126"/>
    </location>
</feature>
<gene>
    <name evidence="8" type="ORF">J2X09_001221</name>
</gene>
<dbReference type="PANTHER" id="PTHR43133">
    <property type="entry name" value="RNA POLYMERASE ECF-TYPE SIGMA FACTO"/>
    <property type="match status" value="1"/>
</dbReference>
<sequence length="220" mass="24032">MHTLILSPTPDPLRPRLLLAVGLLDTTRQAARRWLGTAREDGWALWQRACDGDPDSARSLVQLLTPSALAMARQMLGRQEDAEDAVQESFLRLWSARPDDTRGAQLSTYFNTIVLNRCRTQLVRRRELGMEPADLVALQDQQQALAGGDADAVASVSLQHLQDTLARLPARQRLAIAMWAYADASAADIGQALGIDANSAHQLLHRAKTGLRRALKGGAA</sequence>
<dbReference type="NCBIfam" id="TIGR02937">
    <property type="entry name" value="sigma70-ECF"/>
    <property type="match status" value="1"/>
</dbReference>
<dbReference type="InterPro" id="IPR039425">
    <property type="entry name" value="RNA_pol_sigma-70-like"/>
</dbReference>
<dbReference type="EMBL" id="JAVDWE010000002">
    <property type="protein sequence ID" value="MDR7093489.1"/>
    <property type="molecule type" value="Genomic_DNA"/>
</dbReference>
<dbReference type="InterPro" id="IPR036388">
    <property type="entry name" value="WH-like_DNA-bd_sf"/>
</dbReference>
<reference evidence="8 9" key="1">
    <citation type="submission" date="2023-07" db="EMBL/GenBank/DDBJ databases">
        <title>Sorghum-associated microbial communities from plants grown in Nebraska, USA.</title>
        <authorList>
            <person name="Schachtman D."/>
        </authorList>
    </citation>
    <scope>NUCLEOTIDE SEQUENCE [LARGE SCALE GENOMIC DNA]</scope>
    <source>
        <strain evidence="8 9">BE240</strain>
    </source>
</reference>
<evidence type="ECO:0000313" key="9">
    <source>
        <dbReference type="Proteomes" id="UP001265550"/>
    </source>
</evidence>
<dbReference type="Gene3D" id="1.10.1740.10">
    <property type="match status" value="1"/>
</dbReference>
<name>A0ABU1V7R7_9BURK</name>
<accession>A0ABU1V7R7</accession>
<keyword evidence="4" id="KW-0238">DNA-binding</keyword>
<dbReference type="InterPro" id="IPR013325">
    <property type="entry name" value="RNA_pol_sigma_r2"/>
</dbReference>
<dbReference type="Pfam" id="PF04542">
    <property type="entry name" value="Sigma70_r2"/>
    <property type="match status" value="1"/>
</dbReference>
<dbReference type="PANTHER" id="PTHR43133:SF8">
    <property type="entry name" value="RNA POLYMERASE SIGMA FACTOR HI_1459-RELATED"/>
    <property type="match status" value="1"/>
</dbReference>
<proteinExistence type="inferred from homology"/>
<dbReference type="SUPFAM" id="SSF88946">
    <property type="entry name" value="Sigma2 domain of RNA polymerase sigma factors"/>
    <property type="match status" value="1"/>
</dbReference>
<dbReference type="Gene3D" id="1.10.10.10">
    <property type="entry name" value="Winged helix-like DNA-binding domain superfamily/Winged helix DNA-binding domain"/>
    <property type="match status" value="1"/>
</dbReference>
<evidence type="ECO:0000256" key="3">
    <source>
        <dbReference type="ARBA" id="ARBA00023082"/>
    </source>
</evidence>
<dbReference type="InterPro" id="IPR014284">
    <property type="entry name" value="RNA_pol_sigma-70_dom"/>
</dbReference>
<keyword evidence="2" id="KW-0805">Transcription regulation</keyword>
<evidence type="ECO:0000259" key="7">
    <source>
        <dbReference type="Pfam" id="PF08281"/>
    </source>
</evidence>
<organism evidence="8 9">
    <name type="scientific">Hydrogenophaga laconesensis</name>
    <dbReference type="NCBI Taxonomy" id="1805971"/>
    <lineage>
        <taxon>Bacteria</taxon>
        <taxon>Pseudomonadati</taxon>
        <taxon>Pseudomonadota</taxon>
        <taxon>Betaproteobacteria</taxon>
        <taxon>Burkholderiales</taxon>
        <taxon>Comamonadaceae</taxon>
        <taxon>Hydrogenophaga</taxon>
    </lineage>
</organism>
<evidence type="ECO:0000256" key="1">
    <source>
        <dbReference type="ARBA" id="ARBA00010641"/>
    </source>
</evidence>
<dbReference type="InterPro" id="IPR013249">
    <property type="entry name" value="RNA_pol_sigma70_r4_t2"/>
</dbReference>
<dbReference type="Pfam" id="PF08281">
    <property type="entry name" value="Sigma70_r4_2"/>
    <property type="match status" value="1"/>
</dbReference>
<dbReference type="InterPro" id="IPR013324">
    <property type="entry name" value="RNA_pol_sigma_r3/r4-like"/>
</dbReference>
<dbReference type="RefSeq" id="WP_204732652.1">
    <property type="nucleotide sequence ID" value="NZ_JAVDWE010000002.1"/>
</dbReference>
<comment type="caution">
    <text evidence="8">The sequence shown here is derived from an EMBL/GenBank/DDBJ whole genome shotgun (WGS) entry which is preliminary data.</text>
</comment>
<dbReference type="InterPro" id="IPR007627">
    <property type="entry name" value="RNA_pol_sigma70_r2"/>
</dbReference>
<evidence type="ECO:0000259" key="6">
    <source>
        <dbReference type="Pfam" id="PF04542"/>
    </source>
</evidence>